<feature type="compositionally biased region" description="Low complexity" evidence="1">
    <location>
        <begin position="232"/>
        <end position="242"/>
    </location>
</feature>
<name>A0A423TBN7_PENVA</name>
<dbReference type="Proteomes" id="UP000283509">
    <property type="component" value="Unassembled WGS sequence"/>
</dbReference>
<dbReference type="AlphaFoldDB" id="A0A423TBN7"/>
<feature type="compositionally biased region" description="Polar residues" evidence="1">
    <location>
        <begin position="306"/>
        <end position="318"/>
    </location>
</feature>
<organism evidence="2 3">
    <name type="scientific">Penaeus vannamei</name>
    <name type="common">Whiteleg shrimp</name>
    <name type="synonym">Litopenaeus vannamei</name>
    <dbReference type="NCBI Taxonomy" id="6689"/>
    <lineage>
        <taxon>Eukaryota</taxon>
        <taxon>Metazoa</taxon>
        <taxon>Ecdysozoa</taxon>
        <taxon>Arthropoda</taxon>
        <taxon>Crustacea</taxon>
        <taxon>Multicrustacea</taxon>
        <taxon>Malacostraca</taxon>
        <taxon>Eumalacostraca</taxon>
        <taxon>Eucarida</taxon>
        <taxon>Decapoda</taxon>
        <taxon>Dendrobranchiata</taxon>
        <taxon>Penaeoidea</taxon>
        <taxon>Penaeidae</taxon>
        <taxon>Penaeus</taxon>
    </lineage>
</organism>
<feature type="compositionally biased region" description="Polar residues" evidence="1">
    <location>
        <begin position="219"/>
        <end position="231"/>
    </location>
</feature>
<dbReference type="SUPFAM" id="SSF47923">
    <property type="entry name" value="Ypt/Rab-GAP domain of gyp1p"/>
    <property type="match status" value="1"/>
</dbReference>
<feature type="region of interest" description="Disordered" evidence="1">
    <location>
        <begin position="418"/>
        <end position="444"/>
    </location>
</feature>
<proteinExistence type="predicted"/>
<protein>
    <submittedName>
        <fullName evidence="2">Putative USP6 N-terminal-like protein isoform X2</fullName>
    </submittedName>
</protein>
<evidence type="ECO:0000313" key="2">
    <source>
        <dbReference type="EMBL" id="ROT73903.1"/>
    </source>
</evidence>
<evidence type="ECO:0000256" key="1">
    <source>
        <dbReference type="SAM" id="MobiDB-lite"/>
    </source>
</evidence>
<sequence>MYLNEEDAFWALSALMSSPKYAMHGAIYLNTEAVGHLPVGGERLLVAFAYCILKLHRRQITRLDMDQILDYLQKKKNFGYEDDYVIESLEKAMEELKKAKLDHPGAPPDNELPQQPFGMFIEPSVEKESGIRRGFTEEERLITEKLMKRTETIGINGSHLSVDRGSRYSLECSIDEVSSLGGVGGSRASLANTSLTSAADLSTLSSVTLARRGDMDAASIQSGRSLISPDTRSVQSVRSPRSPTEKFRHSNNHSPSQSLPTQTNGDVHSDASPSTPRPSCLSVSQTTLQDGEALQSEPATPKATETPDTGTQNQQHQNLKPQELLHLQEKTPNTLLRAPTIPIGSPFASTGTKLSPPREGCLRTKYLLAKFCRLPRSSLPKLLVISSGRFVRSLHHTSGDELHTGHLSTDETFLSPISPSLPKLQTARSRPITLDSPEYSEGLL</sequence>
<accession>A0A423TBN7</accession>
<comment type="caution">
    <text evidence="2">The sequence shown here is derived from an EMBL/GenBank/DDBJ whole genome shotgun (WGS) entry which is preliminary data.</text>
</comment>
<gene>
    <name evidence="2" type="ORF">C7M84_007628</name>
</gene>
<keyword evidence="3" id="KW-1185">Reference proteome</keyword>
<dbReference type="EMBL" id="QCYY01001971">
    <property type="protein sequence ID" value="ROT73903.1"/>
    <property type="molecule type" value="Genomic_DNA"/>
</dbReference>
<dbReference type="InterPro" id="IPR035969">
    <property type="entry name" value="Rab-GAP_TBC_sf"/>
</dbReference>
<reference evidence="2 3" key="1">
    <citation type="submission" date="2018-04" db="EMBL/GenBank/DDBJ databases">
        <authorList>
            <person name="Zhang X."/>
            <person name="Yuan J."/>
            <person name="Li F."/>
            <person name="Xiang J."/>
        </authorList>
    </citation>
    <scope>NUCLEOTIDE SEQUENCE [LARGE SCALE GENOMIC DNA]</scope>
    <source>
        <tissue evidence="2">Muscle</tissue>
    </source>
</reference>
<reference evidence="2 3" key="2">
    <citation type="submission" date="2019-01" db="EMBL/GenBank/DDBJ databases">
        <title>The decoding of complex shrimp genome reveals the adaptation for benthos swimmer, frequently molting mechanism and breeding impact on genome.</title>
        <authorList>
            <person name="Sun Y."/>
            <person name="Gao Y."/>
            <person name="Yu Y."/>
        </authorList>
    </citation>
    <scope>NUCLEOTIDE SEQUENCE [LARGE SCALE GENOMIC DNA]</scope>
    <source>
        <tissue evidence="2">Muscle</tissue>
    </source>
</reference>
<feature type="region of interest" description="Disordered" evidence="1">
    <location>
        <begin position="218"/>
        <end position="318"/>
    </location>
</feature>
<evidence type="ECO:0000313" key="3">
    <source>
        <dbReference type="Proteomes" id="UP000283509"/>
    </source>
</evidence>
<dbReference type="OrthoDB" id="294251at2759"/>
<feature type="compositionally biased region" description="Polar residues" evidence="1">
    <location>
        <begin position="252"/>
        <end position="274"/>
    </location>
</feature>
<dbReference type="STRING" id="6689.A0A423TBN7"/>